<dbReference type="InterPro" id="IPR034505">
    <property type="entry name" value="Coproporphyrinogen-III_oxidase"/>
</dbReference>
<organism evidence="11 12">
    <name type="scientific">Moryella indoligenes</name>
    <dbReference type="NCBI Taxonomy" id="371674"/>
    <lineage>
        <taxon>Bacteria</taxon>
        <taxon>Bacillati</taxon>
        <taxon>Bacillota</taxon>
        <taxon>Clostridia</taxon>
        <taxon>Lachnospirales</taxon>
        <taxon>Lachnospiraceae</taxon>
        <taxon>Moryella</taxon>
    </lineage>
</organism>
<keyword evidence="8 9" id="KW-0143">Chaperone</keyword>
<dbReference type="PROSITE" id="PS51918">
    <property type="entry name" value="RADICAL_SAM"/>
    <property type="match status" value="1"/>
</dbReference>
<dbReference type="Pfam" id="PF04055">
    <property type="entry name" value="Radical_SAM"/>
    <property type="match status" value="1"/>
</dbReference>
<dbReference type="InterPro" id="IPR010723">
    <property type="entry name" value="HemN_C"/>
</dbReference>
<dbReference type="RefSeq" id="WP_307255233.1">
    <property type="nucleotide sequence ID" value="NZ_JAUSTO010000015.1"/>
</dbReference>
<proteinExistence type="inferred from homology"/>
<dbReference type="EMBL" id="JAUSTO010000015">
    <property type="protein sequence ID" value="MDQ0153252.1"/>
    <property type="molecule type" value="Genomic_DNA"/>
</dbReference>
<gene>
    <name evidence="11" type="ORF">J2S20_001962</name>
</gene>
<keyword evidence="5 9" id="KW-0479">Metal-binding</keyword>
<comment type="function">
    <text evidence="9">Probably acts as a heme chaperone, transferring heme to an unknown acceptor. Binds one molecule of heme per monomer, possibly covalently. Binds 1 [4Fe-4S] cluster. The cluster is coordinated with 3 cysteines and an exchangeable S-adenosyl-L-methionine.</text>
</comment>
<dbReference type="InterPro" id="IPR004559">
    <property type="entry name" value="HemW-like"/>
</dbReference>
<keyword evidence="3 9" id="KW-0349">Heme</keyword>
<dbReference type="GO" id="GO:0005737">
    <property type="term" value="C:cytoplasm"/>
    <property type="evidence" value="ECO:0007669"/>
    <property type="project" value="UniProtKB-SubCell"/>
</dbReference>
<evidence type="ECO:0000256" key="1">
    <source>
        <dbReference type="ARBA" id="ARBA00006100"/>
    </source>
</evidence>
<dbReference type="PANTHER" id="PTHR13932">
    <property type="entry name" value="COPROPORPHYRINIGEN III OXIDASE"/>
    <property type="match status" value="1"/>
</dbReference>
<comment type="similarity">
    <text evidence="1">Belongs to the anaerobic coproporphyrinogen-III oxidase family. HemW subfamily.</text>
</comment>
<keyword evidence="12" id="KW-1185">Reference proteome</keyword>
<keyword evidence="6 9" id="KW-0408">Iron</keyword>
<evidence type="ECO:0000313" key="12">
    <source>
        <dbReference type="Proteomes" id="UP001241537"/>
    </source>
</evidence>
<keyword evidence="9" id="KW-0963">Cytoplasm</keyword>
<accession>A0AAE4AM40</accession>
<dbReference type="GO" id="GO:0006779">
    <property type="term" value="P:porphyrin-containing compound biosynthetic process"/>
    <property type="evidence" value="ECO:0007669"/>
    <property type="project" value="InterPro"/>
</dbReference>
<comment type="subcellular location">
    <subcellularLocation>
        <location evidence="9">Cytoplasm</location>
    </subcellularLocation>
</comment>
<name>A0AAE4AM40_9FIRM</name>
<evidence type="ECO:0000259" key="10">
    <source>
        <dbReference type="PROSITE" id="PS51918"/>
    </source>
</evidence>
<evidence type="ECO:0000256" key="4">
    <source>
        <dbReference type="ARBA" id="ARBA00022691"/>
    </source>
</evidence>
<dbReference type="PANTHER" id="PTHR13932:SF5">
    <property type="entry name" value="RADICAL S-ADENOSYL METHIONINE DOMAIN-CONTAINING PROTEIN 1, MITOCHONDRIAL"/>
    <property type="match status" value="1"/>
</dbReference>
<reference evidence="11" key="1">
    <citation type="submission" date="2023-07" db="EMBL/GenBank/DDBJ databases">
        <title>Genomic Encyclopedia of Type Strains, Phase IV (KMG-IV): sequencing the most valuable type-strain genomes for metagenomic binning, comparative biology and taxonomic classification.</title>
        <authorList>
            <person name="Goeker M."/>
        </authorList>
    </citation>
    <scope>NUCLEOTIDE SEQUENCE</scope>
    <source>
        <strain evidence="11">DSM 19659</strain>
    </source>
</reference>
<dbReference type="InterPro" id="IPR007197">
    <property type="entry name" value="rSAM"/>
</dbReference>
<dbReference type="SMART" id="SM00729">
    <property type="entry name" value="Elp3"/>
    <property type="match status" value="1"/>
</dbReference>
<dbReference type="Gene3D" id="3.20.20.70">
    <property type="entry name" value="Aldolase class I"/>
    <property type="match status" value="1"/>
</dbReference>
<dbReference type="SFLD" id="SFLDS00029">
    <property type="entry name" value="Radical_SAM"/>
    <property type="match status" value="1"/>
</dbReference>
<evidence type="ECO:0000256" key="5">
    <source>
        <dbReference type="ARBA" id="ARBA00022723"/>
    </source>
</evidence>
<evidence type="ECO:0000256" key="6">
    <source>
        <dbReference type="ARBA" id="ARBA00023004"/>
    </source>
</evidence>
<evidence type="ECO:0000256" key="9">
    <source>
        <dbReference type="RuleBase" id="RU364116"/>
    </source>
</evidence>
<dbReference type="SFLD" id="SFLDG01082">
    <property type="entry name" value="B12-binding_domain_containing"/>
    <property type="match status" value="1"/>
</dbReference>
<sequence length="397" mass="45139">MNKEIEHAGEKRPLELYIHIPFCEKKCDYCDFLSAPAGEAVRRAYVAQLIEEIRAEGQVLPDCRLTSIFIGGGTPSALSGLQIFNMLSAVYESFAVDSGAEISIECNPGTLNETKLSYYREAGINRVSLGLQSTDNEELRLLGRIHSYEDFLHSYELVRAAGFRNVNIDLMSALPGQTPESWRAGLKKVLMLRPEHISAYSLILEEGTPFYQRYALGEGQAMLPDEDAEREMYADTQRMLAAQGYQRYEISNYARPGCACRHNIGYWTGAEYLGVGLGASSLILNHRYHSETELQSYLHVRMHEDLTPLYQDLEALSPEDRMEEFMYLGLRMMEGVSGAEFYERFGQNMFTVFEAAIRKNLVLKLIEQRGSQIRLTERGIDVSNRVFADFYHAIPRR</sequence>
<dbReference type="SFLD" id="SFLDF00288">
    <property type="entry name" value="HemN-like__clustered_with_nucl"/>
    <property type="match status" value="1"/>
</dbReference>
<feature type="domain" description="Radical SAM core" evidence="10">
    <location>
        <begin position="8"/>
        <end position="249"/>
    </location>
</feature>
<dbReference type="InterPro" id="IPR058240">
    <property type="entry name" value="rSAM_sf"/>
</dbReference>
<dbReference type="CDD" id="cd01335">
    <property type="entry name" value="Radical_SAM"/>
    <property type="match status" value="1"/>
</dbReference>
<protein>
    <recommendedName>
        <fullName evidence="2 9">Heme chaperone HemW</fullName>
    </recommendedName>
</protein>
<dbReference type="NCBIfam" id="TIGR00539">
    <property type="entry name" value="hemN_rel"/>
    <property type="match status" value="1"/>
</dbReference>
<keyword evidence="11" id="KW-0560">Oxidoreductase</keyword>
<dbReference type="SFLD" id="SFLDG01065">
    <property type="entry name" value="anaerobic_coproporphyrinogen-I"/>
    <property type="match status" value="1"/>
</dbReference>
<dbReference type="SUPFAM" id="SSF102114">
    <property type="entry name" value="Radical SAM enzymes"/>
    <property type="match status" value="1"/>
</dbReference>
<dbReference type="GO" id="GO:0004109">
    <property type="term" value="F:coproporphyrinogen oxidase activity"/>
    <property type="evidence" value="ECO:0007669"/>
    <property type="project" value="InterPro"/>
</dbReference>
<evidence type="ECO:0000256" key="7">
    <source>
        <dbReference type="ARBA" id="ARBA00023014"/>
    </source>
</evidence>
<dbReference type="InterPro" id="IPR006638">
    <property type="entry name" value="Elp3/MiaA/NifB-like_rSAM"/>
</dbReference>
<comment type="caution">
    <text evidence="11">The sequence shown here is derived from an EMBL/GenBank/DDBJ whole genome shotgun (WGS) entry which is preliminary data.</text>
</comment>
<keyword evidence="4 9" id="KW-0949">S-adenosyl-L-methionine</keyword>
<dbReference type="GO" id="GO:0046872">
    <property type="term" value="F:metal ion binding"/>
    <property type="evidence" value="ECO:0007669"/>
    <property type="project" value="UniProtKB-UniRule"/>
</dbReference>
<dbReference type="AlphaFoldDB" id="A0AAE4AM40"/>
<keyword evidence="7 9" id="KW-0411">Iron-sulfur</keyword>
<evidence type="ECO:0000313" key="11">
    <source>
        <dbReference type="EMBL" id="MDQ0153252.1"/>
    </source>
</evidence>
<evidence type="ECO:0000256" key="2">
    <source>
        <dbReference type="ARBA" id="ARBA00017228"/>
    </source>
</evidence>
<dbReference type="Proteomes" id="UP001241537">
    <property type="component" value="Unassembled WGS sequence"/>
</dbReference>
<dbReference type="SFLD" id="SFLDF00562">
    <property type="entry name" value="HemN-like__clustered_with_heat"/>
    <property type="match status" value="1"/>
</dbReference>
<dbReference type="InterPro" id="IPR013785">
    <property type="entry name" value="Aldolase_TIM"/>
</dbReference>
<evidence type="ECO:0000256" key="8">
    <source>
        <dbReference type="ARBA" id="ARBA00023186"/>
    </source>
</evidence>
<evidence type="ECO:0000256" key="3">
    <source>
        <dbReference type="ARBA" id="ARBA00022617"/>
    </source>
</evidence>
<keyword evidence="9" id="KW-0004">4Fe-4S</keyword>
<dbReference type="Pfam" id="PF06969">
    <property type="entry name" value="HemN_C"/>
    <property type="match status" value="1"/>
</dbReference>
<dbReference type="GO" id="GO:0051539">
    <property type="term" value="F:4 iron, 4 sulfur cluster binding"/>
    <property type="evidence" value="ECO:0007669"/>
    <property type="project" value="UniProtKB-UniRule"/>
</dbReference>